<accession>A0A6A3IPV0</accession>
<evidence type="ECO:0000313" key="3">
    <source>
        <dbReference type="Proteomes" id="UP000435112"/>
    </source>
</evidence>
<protein>
    <recommendedName>
        <fullName evidence="4">Aspartic peptidase DDI1-type domain-containing protein</fullName>
    </recommendedName>
</protein>
<name>A0A6A3IPV0_9STRA</name>
<feature type="region of interest" description="Disordered" evidence="1">
    <location>
        <begin position="131"/>
        <end position="201"/>
    </location>
</feature>
<evidence type="ECO:0000256" key="1">
    <source>
        <dbReference type="SAM" id="MobiDB-lite"/>
    </source>
</evidence>
<feature type="compositionally biased region" description="Basic and acidic residues" evidence="1">
    <location>
        <begin position="180"/>
        <end position="201"/>
    </location>
</feature>
<dbReference type="OrthoDB" id="126074at2759"/>
<comment type="caution">
    <text evidence="2">The sequence shown here is derived from an EMBL/GenBank/DDBJ whole genome shotgun (WGS) entry which is preliminary data.</text>
</comment>
<dbReference type="InterPro" id="IPR021109">
    <property type="entry name" value="Peptidase_aspartic_dom_sf"/>
</dbReference>
<sequence length="201" mass="21163">MEMTLDLLVADKLHADAILGVDALGAFGAVIDVAEKTLTLKRTEQVLALGVMIVHQSYLSKMAASIRLPPRGQALVIANVVGDAPEKATVLVEGSLGLPPTLCVARTEFWIRRGTVVASTSVFPESAFDFEVPSSKTPPPDTPEAAAPTQVAATTTVSPAKTLRPDAASSKVDDSAPPDQKVELGADFSESRLSPEQKDLF</sequence>
<evidence type="ECO:0008006" key="4">
    <source>
        <dbReference type="Google" id="ProtNLM"/>
    </source>
</evidence>
<reference evidence="2 3" key="1">
    <citation type="submission" date="2018-09" db="EMBL/GenBank/DDBJ databases">
        <title>Genomic investigation of the strawberry pathogen Phytophthora fragariae indicates pathogenicity is determined by transcriptional variation in three key races.</title>
        <authorList>
            <person name="Adams T.M."/>
            <person name="Armitage A.D."/>
            <person name="Sobczyk M.K."/>
            <person name="Bates H.J."/>
            <person name="Dunwell J.M."/>
            <person name="Nellist C.F."/>
            <person name="Harrison R.J."/>
        </authorList>
    </citation>
    <scope>NUCLEOTIDE SEQUENCE [LARGE SCALE GENOMIC DNA]</scope>
    <source>
        <strain evidence="2 3">SCRP324</strain>
    </source>
</reference>
<dbReference type="Proteomes" id="UP000435112">
    <property type="component" value="Unassembled WGS sequence"/>
</dbReference>
<gene>
    <name evidence="2" type="ORF">PR002_g23056</name>
</gene>
<organism evidence="2 3">
    <name type="scientific">Phytophthora rubi</name>
    <dbReference type="NCBI Taxonomy" id="129364"/>
    <lineage>
        <taxon>Eukaryota</taxon>
        <taxon>Sar</taxon>
        <taxon>Stramenopiles</taxon>
        <taxon>Oomycota</taxon>
        <taxon>Peronosporomycetes</taxon>
        <taxon>Peronosporales</taxon>
        <taxon>Peronosporaceae</taxon>
        <taxon>Phytophthora</taxon>
    </lineage>
</organism>
<dbReference type="EMBL" id="QXFU01002574">
    <property type="protein sequence ID" value="KAE8984100.1"/>
    <property type="molecule type" value="Genomic_DNA"/>
</dbReference>
<evidence type="ECO:0000313" key="2">
    <source>
        <dbReference type="EMBL" id="KAE8984100.1"/>
    </source>
</evidence>
<feature type="compositionally biased region" description="Low complexity" evidence="1">
    <location>
        <begin position="143"/>
        <end position="160"/>
    </location>
</feature>
<dbReference type="Gene3D" id="2.40.70.10">
    <property type="entry name" value="Acid Proteases"/>
    <property type="match status" value="1"/>
</dbReference>
<dbReference type="AlphaFoldDB" id="A0A6A3IPV0"/>
<proteinExistence type="predicted"/>